<dbReference type="Pfam" id="PF07654">
    <property type="entry name" value="C1-set"/>
    <property type="match status" value="1"/>
</dbReference>
<evidence type="ECO:0000313" key="15">
    <source>
        <dbReference type="Proteomes" id="UP000504628"/>
    </source>
</evidence>
<dbReference type="SUPFAM" id="SSF48726">
    <property type="entry name" value="Immunoglobulin"/>
    <property type="match status" value="1"/>
</dbReference>
<evidence type="ECO:0000256" key="13">
    <source>
        <dbReference type="SAM" id="SignalP"/>
    </source>
</evidence>
<dbReference type="InterPro" id="IPR001039">
    <property type="entry name" value="MHC_I_a_a1/a2"/>
</dbReference>
<evidence type="ECO:0000256" key="10">
    <source>
        <dbReference type="RuleBase" id="RU004439"/>
    </source>
</evidence>
<dbReference type="AlphaFoldDB" id="A0A6J2MY52"/>
<evidence type="ECO:0000256" key="4">
    <source>
        <dbReference type="ARBA" id="ARBA00022451"/>
    </source>
</evidence>
<organism evidence="15 16">
    <name type="scientific">Phyllostomus discolor</name>
    <name type="common">pale spear-nosed bat</name>
    <dbReference type="NCBI Taxonomy" id="89673"/>
    <lineage>
        <taxon>Eukaryota</taxon>
        <taxon>Metazoa</taxon>
        <taxon>Chordata</taxon>
        <taxon>Craniata</taxon>
        <taxon>Vertebrata</taxon>
        <taxon>Euteleostomi</taxon>
        <taxon>Mammalia</taxon>
        <taxon>Eutheria</taxon>
        <taxon>Laurasiatheria</taxon>
        <taxon>Chiroptera</taxon>
        <taxon>Yangochiroptera</taxon>
        <taxon>Phyllostomidae</taxon>
        <taxon>Phyllostominae</taxon>
        <taxon>Phyllostomus</taxon>
    </lineage>
</organism>
<dbReference type="InterPro" id="IPR011162">
    <property type="entry name" value="MHC_I/II-like_Ag-recog"/>
</dbReference>
<proteinExistence type="inferred from homology"/>
<keyword evidence="15" id="KW-1185">Reference proteome</keyword>
<evidence type="ECO:0000259" key="14">
    <source>
        <dbReference type="PROSITE" id="PS50835"/>
    </source>
</evidence>
<dbReference type="SMART" id="SM00407">
    <property type="entry name" value="IGc1"/>
    <property type="match status" value="1"/>
</dbReference>
<reference evidence="16" key="1">
    <citation type="submission" date="2025-08" db="UniProtKB">
        <authorList>
            <consortium name="RefSeq"/>
        </authorList>
    </citation>
    <scope>IDENTIFICATION</scope>
    <source>
        <tissue evidence="16">Muscle</tissue>
    </source>
</reference>
<dbReference type="Proteomes" id="UP000504628">
    <property type="component" value="Chromosome 12"/>
</dbReference>
<keyword evidence="9" id="KW-0325">Glycoprotein</keyword>
<evidence type="ECO:0000256" key="7">
    <source>
        <dbReference type="ARBA" id="ARBA00022989"/>
    </source>
</evidence>
<keyword evidence="4" id="KW-0490">MHC I</keyword>
<dbReference type="GO" id="GO:0030670">
    <property type="term" value="C:phagocytic vesicle membrane"/>
    <property type="evidence" value="ECO:0007669"/>
    <property type="project" value="UniProtKB-ARBA"/>
</dbReference>
<comment type="function">
    <text evidence="1">Involved in the presentation of foreign antigens to the immune system.</text>
</comment>
<evidence type="ECO:0000256" key="6">
    <source>
        <dbReference type="ARBA" id="ARBA00022859"/>
    </source>
</evidence>
<dbReference type="KEGG" id="pdic:114510832"/>
<evidence type="ECO:0000256" key="1">
    <source>
        <dbReference type="ARBA" id="ARBA00002297"/>
    </source>
</evidence>
<dbReference type="InterPro" id="IPR037055">
    <property type="entry name" value="MHC_I-like_Ag-recog_sf"/>
</dbReference>
<evidence type="ECO:0000256" key="9">
    <source>
        <dbReference type="ARBA" id="ARBA00023180"/>
    </source>
</evidence>
<evidence type="ECO:0000256" key="12">
    <source>
        <dbReference type="SAM" id="Phobius"/>
    </source>
</evidence>
<keyword evidence="8 12" id="KW-0472">Membrane</keyword>
<dbReference type="InterPro" id="IPR013783">
    <property type="entry name" value="Ig-like_fold"/>
</dbReference>
<accession>A0A6J2MY52</accession>
<dbReference type="GO" id="GO:0002486">
    <property type="term" value="P:antigen processing and presentation of endogenous peptide antigen via MHC class I via ER pathway, TAP-independent"/>
    <property type="evidence" value="ECO:0007669"/>
    <property type="project" value="TreeGrafter"/>
</dbReference>
<name>A0A6J2MY52_9CHIR</name>
<dbReference type="PROSITE" id="PS00290">
    <property type="entry name" value="IG_MHC"/>
    <property type="match status" value="1"/>
</dbReference>
<dbReference type="PANTHER" id="PTHR16675">
    <property type="entry name" value="MHC CLASS I-RELATED"/>
    <property type="match status" value="1"/>
</dbReference>
<dbReference type="InterPro" id="IPR003006">
    <property type="entry name" value="Ig/MHC_CS"/>
</dbReference>
<dbReference type="GO" id="GO:0042605">
    <property type="term" value="F:peptide antigen binding"/>
    <property type="evidence" value="ECO:0007669"/>
    <property type="project" value="TreeGrafter"/>
</dbReference>
<dbReference type="SUPFAM" id="SSF54452">
    <property type="entry name" value="MHC antigen-recognition domain"/>
    <property type="match status" value="1"/>
</dbReference>
<dbReference type="Gene3D" id="2.60.40.10">
    <property type="entry name" value="Immunoglobulins"/>
    <property type="match status" value="1"/>
</dbReference>
<dbReference type="Gene3D" id="3.30.500.10">
    <property type="entry name" value="MHC class I-like antigen recognition-like"/>
    <property type="match status" value="1"/>
</dbReference>
<keyword evidence="13" id="KW-0732">Signal</keyword>
<dbReference type="PRINTS" id="PR01638">
    <property type="entry name" value="MHCCLASSI"/>
</dbReference>
<comment type="similarity">
    <text evidence="3 10">Belongs to the MHC class I family.</text>
</comment>
<evidence type="ECO:0000256" key="5">
    <source>
        <dbReference type="ARBA" id="ARBA00022692"/>
    </source>
</evidence>
<comment type="subcellular location">
    <subcellularLocation>
        <location evidence="2">Membrane</location>
        <topology evidence="2">Single-pass type I membrane protein</topology>
    </subcellularLocation>
</comment>
<dbReference type="GO" id="GO:0042612">
    <property type="term" value="C:MHC class I protein complex"/>
    <property type="evidence" value="ECO:0007669"/>
    <property type="project" value="UniProtKB-KW"/>
</dbReference>
<feature type="compositionally biased region" description="Pro residues" evidence="11">
    <location>
        <begin position="72"/>
        <end position="89"/>
    </location>
</feature>
<dbReference type="InterPro" id="IPR003597">
    <property type="entry name" value="Ig_C1-set"/>
</dbReference>
<dbReference type="OrthoDB" id="9801173at2759"/>
<dbReference type="GO" id="GO:0001916">
    <property type="term" value="P:positive regulation of T cell mediated cytotoxicity"/>
    <property type="evidence" value="ECO:0007669"/>
    <property type="project" value="TreeGrafter"/>
</dbReference>
<feature type="domain" description="Ig-like" evidence="14">
    <location>
        <begin position="295"/>
        <end position="381"/>
    </location>
</feature>
<dbReference type="FunFam" id="2.60.40.10:FF:000014">
    <property type="entry name" value="H-2 class I histocompatibility antigen, alpha chain"/>
    <property type="match status" value="1"/>
</dbReference>
<evidence type="ECO:0000256" key="8">
    <source>
        <dbReference type="ARBA" id="ARBA00023136"/>
    </source>
</evidence>
<evidence type="ECO:0000256" key="11">
    <source>
        <dbReference type="SAM" id="MobiDB-lite"/>
    </source>
</evidence>
<dbReference type="PROSITE" id="PS50835">
    <property type="entry name" value="IG_LIKE"/>
    <property type="match status" value="1"/>
</dbReference>
<dbReference type="RefSeq" id="XP_028385107.2">
    <property type="nucleotide sequence ID" value="XM_028529306.2"/>
</dbReference>
<feature type="signal peptide" evidence="13">
    <location>
        <begin position="1"/>
        <end position="21"/>
    </location>
</feature>
<dbReference type="InterPro" id="IPR011161">
    <property type="entry name" value="MHC_I-like_Ag-recog"/>
</dbReference>
<gene>
    <name evidence="16" type="primary">LOC114510832</name>
</gene>
<dbReference type="FunFam" id="3.30.500.10:FF:000001">
    <property type="entry name" value="H-2 class I histocompatibility antigen, alpha chain"/>
    <property type="match status" value="1"/>
</dbReference>
<dbReference type="GO" id="GO:0005615">
    <property type="term" value="C:extracellular space"/>
    <property type="evidence" value="ECO:0007669"/>
    <property type="project" value="TreeGrafter"/>
</dbReference>
<dbReference type="PANTHER" id="PTHR16675:SF251">
    <property type="entry name" value="HLA CLASS I HISTOCOMPATIBILITY ANTIGEN, C ALPHA CHAIN"/>
    <property type="match status" value="1"/>
</dbReference>
<keyword evidence="7 12" id="KW-1133">Transmembrane helix</keyword>
<dbReference type="GO" id="GO:0009897">
    <property type="term" value="C:external side of plasma membrane"/>
    <property type="evidence" value="ECO:0007669"/>
    <property type="project" value="TreeGrafter"/>
</dbReference>
<keyword evidence="6" id="KW-0391">Immunity</keyword>
<dbReference type="CDD" id="cd07698">
    <property type="entry name" value="IgC1_MHC_I_alpha3"/>
    <property type="match status" value="1"/>
</dbReference>
<dbReference type="InterPro" id="IPR036179">
    <property type="entry name" value="Ig-like_dom_sf"/>
</dbReference>
<dbReference type="GO" id="GO:0002476">
    <property type="term" value="P:antigen processing and presentation of endogenous peptide antigen via MHC class Ib"/>
    <property type="evidence" value="ECO:0007669"/>
    <property type="project" value="TreeGrafter"/>
</dbReference>
<dbReference type="GeneID" id="114510832"/>
<feature type="chain" id="PRO_5028868891" evidence="13">
    <location>
        <begin position="22"/>
        <end position="451"/>
    </location>
</feature>
<dbReference type="GO" id="GO:0098553">
    <property type="term" value="C:lumenal side of endoplasmic reticulum membrane"/>
    <property type="evidence" value="ECO:0007669"/>
    <property type="project" value="UniProtKB-ARBA"/>
</dbReference>
<evidence type="ECO:0000256" key="3">
    <source>
        <dbReference type="ARBA" id="ARBA00006909"/>
    </source>
</evidence>
<evidence type="ECO:0000313" key="16">
    <source>
        <dbReference type="RefSeq" id="XP_028385107.2"/>
    </source>
</evidence>
<dbReference type="Pfam" id="PF00129">
    <property type="entry name" value="MHC_I"/>
    <property type="match status" value="1"/>
</dbReference>
<dbReference type="InParanoid" id="A0A6J2MY52"/>
<dbReference type="GO" id="GO:0006955">
    <property type="term" value="P:immune response"/>
    <property type="evidence" value="ECO:0007669"/>
    <property type="project" value="TreeGrafter"/>
</dbReference>
<evidence type="ECO:0000256" key="2">
    <source>
        <dbReference type="ARBA" id="ARBA00004479"/>
    </source>
</evidence>
<feature type="region of interest" description="Disordered" evidence="11">
    <location>
        <begin position="33"/>
        <end position="104"/>
    </location>
</feature>
<feature type="transmembrane region" description="Helical" evidence="12">
    <location>
        <begin position="392"/>
        <end position="414"/>
    </location>
</feature>
<sequence length="451" mass="50199">MEPQILVLLLSGVLGLTKTWAFECPFLRKRPLREGNEGTARGRRTRGLSVSSAPSPDFKPSTPASAPTLPFLSPPPLHDLFPSPGPRGPTGPIENPGRASSPLPGPHTLKYFSTILSGPGRGRYRYVVVGYVEDTEVVRFDSDGASPRLEPRVPWLEQRWAKQEDAHFWEEQTHAVKDYGQSFRAILNDLRAHYNQSEDGSNTFQDMSGCVVGLDRRLLRLYSQFAYDGIEYMALNVDLRSETATDADVQITANRNLVQNPNVEGWKLCLEGLCESWLHLFLAKGKKTLLREDPPKTHLTHHPISGHEVTLRCWALGFYPADISLTWQREGEDLTQDMELVDTRPAGDGTFQKWAAVAVPPGEEQRYTCRVQHQALPKPLTLRWDPPPQTTITIVVIAAALGLLGAVVTGAVLWRMKLSGRGRKSYAEAACKSGCWGGDIWDPWESVGWSL</sequence>
<keyword evidence="5 12" id="KW-0812">Transmembrane</keyword>
<dbReference type="GO" id="GO:0005102">
    <property type="term" value="F:signaling receptor binding"/>
    <property type="evidence" value="ECO:0007669"/>
    <property type="project" value="TreeGrafter"/>
</dbReference>
<dbReference type="InterPro" id="IPR007110">
    <property type="entry name" value="Ig-like_dom"/>
</dbReference>
<dbReference type="InterPro" id="IPR050208">
    <property type="entry name" value="MHC_class-I_related"/>
</dbReference>
<protein>
    <submittedName>
        <fullName evidence="16">Patr class I histocompatibility antigen, A-126 alpha chain-like</fullName>
    </submittedName>
</protein>